<keyword evidence="7" id="KW-1185">Reference proteome</keyword>
<dbReference type="PANTHER" id="PTHR43261">
    <property type="entry name" value="TRANSLATION ELONGATION FACTOR G-RELATED"/>
    <property type="match status" value="1"/>
</dbReference>
<dbReference type="SUPFAM" id="SSF54980">
    <property type="entry name" value="EF-G C-terminal domain-like"/>
    <property type="match status" value="2"/>
</dbReference>
<dbReference type="GO" id="GO:0003746">
    <property type="term" value="F:translation elongation factor activity"/>
    <property type="evidence" value="ECO:0007669"/>
    <property type="project" value="UniProtKB-UniRule"/>
</dbReference>
<dbReference type="NCBIfam" id="NF009379">
    <property type="entry name" value="PRK12740.1-3"/>
    <property type="match status" value="1"/>
</dbReference>
<dbReference type="InterPro" id="IPR005517">
    <property type="entry name" value="Transl_elong_EFG/EF2_IV"/>
</dbReference>
<dbReference type="Gene3D" id="3.30.70.870">
    <property type="entry name" value="Elongation Factor G (Translational Gtpase), domain 3"/>
    <property type="match status" value="1"/>
</dbReference>
<dbReference type="Pfam" id="PF00009">
    <property type="entry name" value="GTP_EFTU"/>
    <property type="match status" value="1"/>
</dbReference>
<keyword evidence="6" id="KW-0648">Protein biosynthesis</keyword>
<dbReference type="AlphaFoldDB" id="A0A5A5T9I7"/>
<dbReference type="GO" id="GO:0003924">
    <property type="term" value="F:GTPase activity"/>
    <property type="evidence" value="ECO:0007669"/>
    <property type="project" value="InterPro"/>
</dbReference>
<dbReference type="CDD" id="cd04170">
    <property type="entry name" value="EF-G_bact"/>
    <property type="match status" value="1"/>
</dbReference>
<dbReference type="InterPro" id="IPR000640">
    <property type="entry name" value="EFG_V-like"/>
</dbReference>
<comment type="similarity">
    <text evidence="1">Belongs to the TRAFAC class translation factor GTPase superfamily. Classic translation factor GTPase family. EF-G/EF-2 subfamily.</text>
</comment>
<dbReference type="PROSITE" id="PS51722">
    <property type="entry name" value="G_TR_2"/>
    <property type="match status" value="1"/>
</dbReference>
<evidence type="ECO:0000259" key="5">
    <source>
        <dbReference type="PROSITE" id="PS51722"/>
    </source>
</evidence>
<dbReference type="NCBIfam" id="NF009381">
    <property type="entry name" value="PRK12740.1-5"/>
    <property type="match status" value="1"/>
</dbReference>
<dbReference type="NCBIfam" id="NF009891">
    <property type="entry name" value="PRK13351.1-1"/>
    <property type="match status" value="1"/>
</dbReference>
<evidence type="ECO:0000256" key="2">
    <source>
        <dbReference type="ARBA" id="ARBA00022741"/>
    </source>
</evidence>
<sequence length="684" mass="75297">MKVYRTEQIRNIALISHVGAGKTSLIDAALFDSGAVTRQGKVDEGSSVVDYDPEEIKRRMSLQVKVLPVEWKEHKINFIDTPGYPDFVGEVKAGLRVADAALVVVTAEKGVEVGTELTWHYADERNLPRVILINKLDRENTSFEQALTSLRTNFGPKVVPLQIPIGEQANFRGVVDLVTRKGYSFENGNSIHEIPVPSELQEQITMYRDQLIESAVEGDDAIMEKFLDGTALSDEEVHSVIKTGMCTGSIIPIVCGSATKNIGIQTLLDAIVDYIPSPQDIDNEEIKALGNTVAVFVFKTASAQVGAISTFRVFNGTLKSDIHLFNVQTGADERMSQLVVQHGKTQEPATEISTGDFGAVAKLTHTHSGDTLTSNKNNSTALTPIDFPHPCYTVAIVPHSQADLDKMSSALARVVEEDRTIRVTRDPETAEVLLAGMGETHLQILVESMKRKYAVDLLTHDPRISYRETIRKKARANGRHKRQSGGHGQFGDVWLEIEPLPRNSEQKFVFEDKIVGGVVPGQFIPGVEKGIRESLKRGFISGNPMVYVKVALIDGKYHPVDSSAQSFEVAASLGMQEAVPLANPVLLEPIMNVTIEIPEQNMGDVMSDINTKRGHVLGMESLEKGYQHITAAVPQAEMLHYTTDLRSITQGRGSFSMEFSHYAEVPANVQQDLLSKKQEEIIHK</sequence>
<dbReference type="SUPFAM" id="SSF50447">
    <property type="entry name" value="Translation proteins"/>
    <property type="match status" value="1"/>
</dbReference>
<dbReference type="EMBL" id="BIXY01000015">
    <property type="protein sequence ID" value="GCF07826.1"/>
    <property type="molecule type" value="Genomic_DNA"/>
</dbReference>
<dbReference type="Gene3D" id="3.40.50.300">
    <property type="entry name" value="P-loop containing nucleotide triphosphate hydrolases"/>
    <property type="match status" value="1"/>
</dbReference>
<dbReference type="InterPro" id="IPR047872">
    <property type="entry name" value="EFG_IV"/>
</dbReference>
<feature type="domain" description="Tr-type G" evidence="5">
    <location>
        <begin position="7"/>
        <end position="279"/>
    </location>
</feature>
<evidence type="ECO:0000313" key="7">
    <source>
        <dbReference type="Proteomes" id="UP000322530"/>
    </source>
</evidence>
<dbReference type="InterPro" id="IPR005225">
    <property type="entry name" value="Small_GTP-bd"/>
</dbReference>
<dbReference type="InterPro" id="IPR041095">
    <property type="entry name" value="EFG_II"/>
</dbReference>
<protein>
    <recommendedName>
        <fullName evidence="4">Elongation factor G</fullName>
    </recommendedName>
</protein>
<dbReference type="CDD" id="cd01434">
    <property type="entry name" value="EFG_mtEFG1_IV"/>
    <property type="match status" value="1"/>
</dbReference>
<dbReference type="InterPro" id="IPR009000">
    <property type="entry name" value="Transl_B-barrel_sf"/>
</dbReference>
<gene>
    <name evidence="6" type="primary">fusA_1</name>
    <name evidence="6" type="ORF">KDI_13900</name>
</gene>
<dbReference type="InterPro" id="IPR035649">
    <property type="entry name" value="EFG_V"/>
</dbReference>
<dbReference type="Pfam" id="PF00679">
    <property type="entry name" value="EFG_C"/>
    <property type="match status" value="1"/>
</dbReference>
<dbReference type="NCBIfam" id="TIGR00484">
    <property type="entry name" value="EF-G"/>
    <property type="match status" value="1"/>
</dbReference>
<dbReference type="OrthoDB" id="9804431at2"/>
<dbReference type="PANTHER" id="PTHR43261:SF6">
    <property type="entry name" value="ELONGATION FACTOR G-LIKE PROTEIN"/>
    <property type="match status" value="1"/>
</dbReference>
<dbReference type="FunFam" id="3.30.230.10:FF:000003">
    <property type="entry name" value="Elongation factor G"/>
    <property type="match status" value="1"/>
</dbReference>
<dbReference type="Gene3D" id="3.30.230.10">
    <property type="match status" value="1"/>
</dbReference>
<keyword evidence="3" id="KW-0342">GTP-binding</keyword>
<dbReference type="InterPro" id="IPR053905">
    <property type="entry name" value="EF-G-like_DII"/>
</dbReference>
<keyword evidence="6" id="KW-0251">Elongation factor</keyword>
<dbReference type="SMART" id="SM00889">
    <property type="entry name" value="EFG_IV"/>
    <property type="match status" value="1"/>
</dbReference>
<dbReference type="InterPro" id="IPR004540">
    <property type="entry name" value="Transl_elong_EFG/EF2"/>
</dbReference>
<dbReference type="SUPFAM" id="SSF52540">
    <property type="entry name" value="P-loop containing nucleoside triphosphate hydrolases"/>
    <property type="match status" value="1"/>
</dbReference>
<dbReference type="CDD" id="cd03713">
    <property type="entry name" value="EFG_mtEFG_C"/>
    <property type="match status" value="1"/>
</dbReference>
<dbReference type="Pfam" id="PF22042">
    <property type="entry name" value="EF-G_D2"/>
    <property type="match status" value="1"/>
</dbReference>
<dbReference type="Pfam" id="PF03764">
    <property type="entry name" value="EFG_IV"/>
    <property type="match status" value="1"/>
</dbReference>
<proteinExistence type="inferred from homology"/>
<dbReference type="InterPro" id="IPR020568">
    <property type="entry name" value="Ribosomal_Su5_D2-typ_SF"/>
</dbReference>
<keyword evidence="2" id="KW-0547">Nucleotide-binding</keyword>
<dbReference type="NCBIfam" id="TIGR00231">
    <property type="entry name" value="small_GTP"/>
    <property type="match status" value="1"/>
</dbReference>
<dbReference type="InterPro" id="IPR027417">
    <property type="entry name" value="P-loop_NTPase"/>
</dbReference>
<dbReference type="FunFam" id="3.30.70.240:FF:000001">
    <property type="entry name" value="Elongation factor G"/>
    <property type="match status" value="1"/>
</dbReference>
<dbReference type="InterPro" id="IPR000795">
    <property type="entry name" value="T_Tr_GTP-bd_dom"/>
</dbReference>
<dbReference type="Gene3D" id="2.40.30.10">
    <property type="entry name" value="Translation factors"/>
    <property type="match status" value="1"/>
</dbReference>
<dbReference type="CDD" id="cd16262">
    <property type="entry name" value="EFG_III"/>
    <property type="match status" value="1"/>
</dbReference>
<dbReference type="SUPFAM" id="SSF54211">
    <property type="entry name" value="Ribosomal protein S5 domain 2-like"/>
    <property type="match status" value="1"/>
</dbReference>
<dbReference type="Gene3D" id="3.30.70.240">
    <property type="match status" value="1"/>
</dbReference>
<dbReference type="InterPro" id="IPR009022">
    <property type="entry name" value="EFG_III"/>
</dbReference>
<dbReference type="RefSeq" id="WP_149400835.1">
    <property type="nucleotide sequence ID" value="NZ_BIXY01000015.1"/>
</dbReference>
<dbReference type="InterPro" id="IPR035647">
    <property type="entry name" value="EFG_III/V"/>
</dbReference>
<accession>A0A5A5T9I7</accession>
<evidence type="ECO:0000313" key="6">
    <source>
        <dbReference type="EMBL" id="GCF07826.1"/>
    </source>
</evidence>
<reference evidence="6 7" key="1">
    <citation type="submission" date="2019-01" db="EMBL/GenBank/DDBJ databases">
        <title>Draft genome sequence of Dictyobacter sp. Uno17.</title>
        <authorList>
            <person name="Wang C.M."/>
            <person name="Zheng Y."/>
            <person name="Sakai Y."/>
            <person name="Abe K."/>
            <person name="Yokota A."/>
            <person name="Yabe S."/>
        </authorList>
    </citation>
    <scope>NUCLEOTIDE SEQUENCE [LARGE SCALE GENOMIC DNA]</scope>
    <source>
        <strain evidence="6 7">Uno17</strain>
    </source>
</reference>
<comment type="caution">
    <text evidence="6">The sequence shown here is derived from an EMBL/GenBank/DDBJ whole genome shotgun (WGS) entry which is preliminary data.</text>
</comment>
<evidence type="ECO:0000256" key="1">
    <source>
        <dbReference type="ARBA" id="ARBA00005870"/>
    </source>
</evidence>
<evidence type="ECO:0000256" key="4">
    <source>
        <dbReference type="NCBIfam" id="TIGR00484"/>
    </source>
</evidence>
<dbReference type="GO" id="GO:0005525">
    <property type="term" value="F:GTP binding"/>
    <property type="evidence" value="ECO:0007669"/>
    <property type="project" value="UniProtKB-UniRule"/>
</dbReference>
<dbReference type="GO" id="GO:0032790">
    <property type="term" value="P:ribosome disassembly"/>
    <property type="evidence" value="ECO:0007669"/>
    <property type="project" value="TreeGrafter"/>
</dbReference>
<dbReference type="InterPro" id="IPR014721">
    <property type="entry name" value="Ribsml_uS5_D2-typ_fold_subgr"/>
</dbReference>
<dbReference type="Pfam" id="PF14492">
    <property type="entry name" value="EFG_III"/>
    <property type="match status" value="1"/>
</dbReference>
<dbReference type="SMART" id="SM00838">
    <property type="entry name" value="EFG_C"/>
    <property type="match status" value="1"/>
</dbReference>
<evidence type="ECO:0000256" key="3">
    <source>
        <dbReference type="ARBA" id="ARBA00023134"/>
    </source>
</evidence>
<organism evidence="6 7">
    <name type="scientific">Dictyobacter arantiisoli</name>
    <dbReference type="NCBI Taxonomy" id="2014874"/>
    <lineage>
        <taxon>Bacteria</taxon>
        <taxon>Bacillati</taxon>
        <taxon>Chloroflexota</taxon>
        <taxon>Ktedonobacteria</taxon>
        <taxon>Ktedonobacterales</taxon>
        <taxon>Dictyobacteraceae</taxon>
        <taxon>Dictyobacter</taxon>
    </lineage>
</organism>
<dbReference type="Proteomes" id="UP000322530">
    <property type="component" value="Unassembled WGS sequence"/>
</dbReference>
<dbReference type="PRINTS" id="PR00315">
    <property type="entry name" value="ELONGATNFCT"/>
</dbReference>
<name>A0A5A5T9I7_9CHLR</name>